<feature type="compositionally biased region" description="Polar residues" evidence="5">
    <location>
        <begin position="358"/>
        <end position="372"/>
    </location>
</feature>
<dbReference type="GO" id="GO:0031490">
    <property type="term" value="F:chromatin DNA binding"/>
    <property type="evidence" value="ECO:0007669"/>
    <property type="project" value="TreeGrafter"/>
</dbReference>
<dbReference type="InterPro" id="IPR011990">
    <property type="entry name" value="TPR-like_helical_dom_sf"/>
</dbReference>
<dbReference type="WBParaSite" id="HNAJ_0001248901-mRNA-1">
    <property type="protein sequence ID" value="HNAJ_0001248901-mRNA-1"/>
    <property type="gene ID" value="HNAJ_0001248901"/>
</dbReference>
<reference evidence="8" key="1">
    <citation type="submission" date="2017-02" db="UniProtKB">
        <authorList>
            <consortium name="WormBaseParasite"/>
        </authorList>
    </citation>
    <scope>IDENTIFICATION</scope>
</reference>
<evidence type="ECO:0000256" key="5">
    <source>
        <dbReference type="SAM" id="MobiDB-lite"/>
    </source>
</evidence>
<evidence type="ECO:0000256" key="4">
    <source>
        <dbReference type="PROSITE-ProRule" id="PRU00339"/>
    </source>
</evidence>
<feature type="region of interest" description="Disordered" evidence="5">
    <location>
        <begin position="237"/>
        <end position="322"/>
    </location>
</feature>
<keyword evidence="7" id="KW-1185">Reference proteome</keyword>
<dbReference type="SMART" id="SM00028">
    <property type="entry name" value="TPR"/>
    <property type="match status" value="7"/>
</dbReference>
<gene>
    <name evidence="6" type="ORF">HNAJ_LOCUS12474</name>
</gene>
<dbReference type="GO" id="GO:0010468">
    <property type="term" value="P:regulation of gene expression"/>
    <property type="evidence" value="ECO:0007669"/>
    <property type="project" value="TreeGrafter"/>
</dbReference>
<sequence length="808" mass="88586">MHQSVNLNPQYLSHTATMARLDVNNGNNDHNGTLLTANGGPGPAVGTLNGGVSNMGTALRLISGSPPIYACLNDGGPAGANINSTGHCRLVNIVHPPPPPPPPTGQVPIGQPSRACASSVQQQQQNADCCSVDTEGSSRRSGTNNYVCLQSSLNTANALGMNDPSQNPSYSNTQPIEQQSMRSNSNQGSNDPLSALRYALRPSEILSPASLRFINNSPYTAQGSGEADAGHLLTENVQESHSYPPQSPSTNNAPTTVNGNPTISNIEESKRTQPRVTFKKIAEETKSPGERTSEPGSSSNPNSSSDSGIDNHGLVPTSSVTTPTTMGTSLFATLPTVSRAGLSLSFSGSSKTRPSEPTYCNQEQMSSSSTSTPGIFECPSMPPLNLPQNEAGEVSFASLSRRFNLRTTSFEPPSPLTQTSNEPVGEDGLMSSLEFGFFRIDVSENKKLLDRAVFYLDSIIARKVYKLEEARAREEQELLKSLGDDPDLLQDSSKIRVELYLKYSKILKESNSPVIYLLLGHYQLLLGHYDDALSAYLKYKGLVNEFGCRNLSFLYGFALCCFHFGAFNTSILLFQQILYLQPSFPRRKEIYVRLGYIYKLRKDLDISLKYFRQALRDEGPSTWGSTEIQFQIGHLFEVCGRTNQSKSTYEEILANISPESSQNVQHLCLRQLAWLYQTSAEPSLAQTEQAIQLLQKAIEIDTSNGKTWYLLGRCQAAVNKVQDAFRSYRSSIDKTEASADTWCSIGVLYQEQNQPMDALQAYFCAVQLDKCHVTAWVNLGTLYESMHQFKEALKCYTNAVNADKKDTD</sequence>
<feature type="compositionally biased region" description="Polar residues" evidence="5">
    <location>
        <begin position="237"/>
        <end position="266"/>
    </location>
</feature>
<dbReference type="SUPFAM" id="SSF48452">
    <property type="entry name" value="TPR-like"/>
    <property type="match status" value="1"/>
</dbReference>
<feature type="repeat" description="TPR" evidence="4">
    <location>
        <begin position="773"/>
        <end position="806"/>
    </location>
</feature>
<evidence type="ECO:0000256" key="1">
    <source>
        <dbReference type="ARBA" id="ARBA00004123"/>
    </source>
</evidence>
<name>A0A0R3TXA1_RODNA</name>
<feature type="region of interest" description="Disordered" evidence="5">
    <location>
        <begin position="95"/>
        <end position="115"/>
    </location>
</feature>
<evidence type="ECO:0000256" key="3">
    <source>
        <dbReference type="ARBA" id="ARBA00034483"/>
    </source>
</evidence>
<dbReference type="GO" id="GO:0000978">
    <property type="term" value="F:RNA polymerase II cis-regulatory region sequence-specific DNA binding"/>
    <property type="evidence" value="ECO:0007669"/>
    <property type="project" value="TreeGrafter"/>
</dbReference>
<dbReference type="GO" id="GO:0044666">
    <property type="term" value="C:MLL3/4 complex"/>
    <property type="evidence" value="ECO:0007669"/>
    <property type="project" value="TreeGrafter"/>
</dbReference>
<comment type="similarity">
    <text evidence="3">Belongs to the UTX family.</text>
</comment>
<feature type="compositionally biased region" description="Low complexity" evidence="5">
    <location>
        <begin position="294"/>
        <end position="308"/>
    </location>
</feature>
<dbReference type="PANTHER" id="PTHR14017:SF1">
    <property type="entry name" value="LD02225P"/>
    <property type="match status" value="1"/>
</dbReference>
<feature type="region of interest" description="Disordered" evidence="5">
    <location>
        <begin position="345"/>
        <end position="372"/>
    </location>
</feature>
<evidence type="ECO:0000313" key="8">
    <source>
        <dbReference type="WBParaSite" id="HNAJ_0001248901-mRNA-1"/>
    </source>
</evidence>
<dbReference type="Gene3D" id="1.25.40.10">
    <property type="entry name" value="Tetratricopeptide repeat domain"/>
    <property type="match status" value="2"/>
</dbReference>
<dbReference type="InterPro" id="IPR051630">
    <property type="entry name" value="Corepressor-Demethylase"/>
</dbReference>
<dbReference type="PROSITE" id="PS50005">
    <property type="entry name" value="TPR"/>
    <property type="match status" value="2"/>
</dbReference>
<comment type="subcellular location">
    <subcellularLocation>
        <location evidence="1">Nucleus</location>
    </subcellularLocation>
</comment>
<evidence type="ECO:0000313" key="6">
    <source>
        <dbReference type="EMBL" id="VDO13218.1"/>
    </source>
</evidence>
<evidence type="ECO:0000313" key="7">
    <source>
        <dbReference type="Proteomes" id="UP000278807"/>
    </source>
</evidence>
<feature type="region of interest" description="Disordered" evidence="5">
    <location>
        <begin position="158"/>
        <end position="193"/>
    </location>
</feature>
<keyword evidence="4" id="KW-0802">TPR repeat</keyword>
<dbReference type="Pfam" id="PF13181">
    <property type="entry name" value="TPR_8"/>
    <property type="match status" value="2"/>
</dbReference>
<accession>A0A0R3TXA1</accession>
<protein>
    <submittedName>
        <fullName evidence="8">TPR_REGION domain-containing protein</fullName>
    </submittedName>
</protein>
<dbReference type="OrthoDB" id="418911at2759"/>
<dbReference type="AlphaFoldDB" id="A0A0R3TXA1"/>
<dbReference type="EMBL" id="UZAE01014347">
    <property type="protein sequence ID" value="VDO13218.1"/>
    <property type="molecule type" value="Genomic_DNA"/>
</dbReference>
<dbReference type="PANTHER" id="PTHR14017">
    <property type="entry name" value="LYSINE-SPECIFIC DEMETHYLASE"/>
    <property type="match status" value="1"/>
</dbReference>
<dbReference type="InterPro" id="IPR019734">
    <property type="entry name" value="TPR_rpt"/>
</dbReference>
<dbReference type="STRING" id="102285.A0A0R3TXA1"/>
<feature type="compositionally biased region" description="Basic and acidic residues" evidence="5">
    <location>
        <begin position="280"/>
        <end position="293"/>
    </location>
</feature>
<organism evidence="8">
    <name type="scientific">Rodentolepis nana</name>
    <name type="common">Dwarf tapeworm</name>
    <name type="synonym">Hymenolepis nana</name>
    <dbReference type="NCBI Taxonomy" id="102285"/>
    <lineage>
        <taxon>Eukaryota</taxon>
        <taxon>Metazoa</taxon>
        <taxon>Spiralia</taxon>
        <taxon>Lophotrochozoa</taxon>
        <taxon>Platyhelminthes</taxon>
        <taxon>Cestoda</taxon>
        <taxon>Eucestoda</taxon>
        <taxon>Cyclophyllidea</taxon>
        <taxon>Hymenolepididae</taxon>
        <taxon>Rodentolepis</taxon>
    </lineage>
</organism>
<feature type="compositionally biased region" description="Polar residues" evidence="5">
    <location>
        <begin position="158"/>
        <end position="192"/>
    </location>
</feature>
<keyword evidence="2" id="KW-0539">Nucleus</keyword>
<proteinExistence type="inferred from homology"/>
<feature type="repeat" description="TPR" evidence="4">
    <location>
        <begin position="588"/>
        <end position="621"/>
    </location>
</feature>
<evidence type="ECO:0000256" key="2">
    <source>
        <dbReference type="ARBA" id="ARBA00023242"/>
    </source>
</evidence>
<feature type="compositionally biased region" description="Pro residues" evidence="5">
    <location>
        <begin position="95"/>
        <end position="105"/>
    </location>
</feature>
<reference evidence="6 7" key="2">
    <citation type="submission" date="2018-11" db="EMBL/GenBank/DDBJ databases">
        <authorList>
            <consortium name="Pathogen Informatics"/>
        </authorList>
    </citation>
    <scope>NUCLEOTIDE SEQUENCE [LARGE SCALE GENOMIC DNA]</scope>
</reference>
<dbReference type="Proteomes" id="UP000278807">
    <property type="component" value="Unassembled WGS sequence"/>
</dbReference>